<dbReference type="Proteomes" id="UP000239237">
    <property type="component" value="Unassembled WGS sequence"/>
</dbReference>
<reference evidence="5 6" key="2">
    <citation type="submission" date="2018-02" db="EMBL/GenBank/DDBJ databases">
        <authorList>
            <person name="Cohen D.B."/>
            <person name="Kent A.D."/>
        </authorList>
    </citation>
    <scope>NUCLEOTIDE SEQUENCE [LARGE SCALE GENOMIC DNA]</scope>
    <source>
        <strain evidence="5 6">CECT 9216</strain>
    </source>
</reference>
<accession>A0A2N9KF18</accession>
<dbReference type="SUPFAM" id="SSF47413">
    <property type="entry name" value="lambda repressor-like DNA-binding domains"/>
    <property type="match status" value="1"/>
</dbReference>
<reference evidence="4 7" key="1">
    <citation type="submission" date="2018-02" db="EMBL/GenBank/DDBJ databases">
        <authorList>
            <person name="Rodrigo-Torres L."/>
            <person name="Arahal R. D."/>
            <person name="Lucena T."/>
        </authorList>
    </citation>
    <scope>NUCLEOTIDE SEQUENCE [LARGE SCALE GENOMIC DNA]</scope>
    <source>
        <strain evidence="4 7">CECT 8486</strain>
    </source>
</reference>
<dbReference type="GO" id="GO:0003677">
    <property type="term" value="F:DNA binding"/>
    <property type="evidence" value="ECO:0007669"/>
    <property type="project" value="UniProtKB-KW"/>
</dbReference>
<dbReference type="CDD" id="cd00093">
    <property type="entry name" value="HTH_XRE"/>
    <property type="match status" value="1"/>
</dbReference>
<keyword evidence="7" id="KW-1185">Reference proteome</keyword>
<evidence type="ECO:0000313" key="7">
    <source>
        <dbReference type="Proteomes" id="UP000239237"/>
    </source>
</evidence>
<dbReference type="InterPro" id="IPR010982">
    <property type="entry name" value="Lambda_DNA-bd_dom_sf"/>
</dbReference>
<dbReference type="Pfam" id="PF01381">
    <property type="entry name" value="HTH_3"/>
    <property type="match status" value="1"/>
</dbReference>
<gene>
    <name evidence="5" type="primary">xre</name>
    <name evidence="4" type="ORF">LES8486_01440</name>
    <name evidence="5" type="ORF">LES9216_01587</name>
</gene>
<evidence type="ECO:0000313" key="4">
    <source>
        <dbReference type="EMBL" id="SPD93776.1"/>
    </source>
</evidence>
<proteinExistence type="predicted"/>
<dbReference type="PROSITE" id="PS50943">
    <property type="entry name" value="HTH_CROC1"/>
    <property type="match status" value="1"/>
</dbReference>
<feature type="domain" description="HTH cro/C1-type" evidence="3">
    <location>
        <begin position="9"/>
        <end position="63"/>
    </location>
</feature>
<evidence type="ECO:0000259" key="3">
    <source>
        <dbReference type="PROSITE" id="PS50943"/>
    </source>
</evidence>
<evidence type="ECO:0000313" key="5">
    <source>
        <dbReference type="EMBL" id="SPE09432.1"/>
    </source>
</evidence>
<keyword evidence="2" id="KW-0812">Transmembrane</keyword>
<evidence type="ECO:0000256" key="1">
    <source>
        <dbReference type="ARBA" id="ARBA00023125"/>
    </source>
</evidence>
<keyword evidence="2" id="KW-0472">Membrane</keyword>
<keyword evidence="2" id="KW-1133">Transmembrane helix</keyword>
<feature type="transmembrane region" description="Helical" evidence="2">
    <location>
        <begin position="102"/>
        <end position="124"/>
    </location>
</feature>
<sequence>MEIQFPIQLKKLRTGLSMSQEDIAGKLYISRQAVSRWESGDATPDMSNLIKLAEIFDCSLDTLVLGIEPKQDNIDDRIDHNEFVFDPRKGKYIRRRSEHMNFWEFAAAYWWAAIPIVAILGGTIPDIIQAFK</sequence>
<dbReference type="SMART" id="SM00530">
    <property type="entry name" value="HTH_XRE"/>
    <property type="match status" value="1"/>
</dbReference>
<dbReference type="AlphaFoldDB" id="A0A2N9KF18"/>
<dbReference type="EMBL" id="OKQR01000002">
    <property type="protein sequence ID" value="SPD93776.1"/>
    <property type="molecule type" value="Genomic_DNA"/>
</dbReference>
<evidence type="ECO:0000313" key="6">
    <source>
        <dbReference type="Proteomes" id="UP000237923"/>
    </source>
</evidence>
<dbReference type="Gene3D" id="1.10.260.40">
    <property type="entry name" value="lambda repressor-like DNA-binding domains"/>
    <property type="match status" value="1"/>
</dbReference>
<protein>
    <submittedName>
        <fullName evidence="5">HTH-type transcriptional regulator Xre</fullName>
    </submittedName>
</protein>
<organism evidence="5 6">
    <name type="scientific">Leuconostoc suionicum</name>
    <dbReference type="NCBI Taxonomy" id="1511761"/>
    <lineage>
        <taxon>Bacteria</taxon>
        <taxon>Bacillati</taxon>
        <taxon>Bacillota</taxon>
        <taxon>Bacilli</taxon>
        <taxon>Lactobacillales</taxon>
        <taxon>Lactobacillaceae</taxon>
        <taxon>Leuconostoc</taxon>
    </lineage>
</organism>
<evidence type="ECO:0000256" key="2">
    <source>
        <dbReference type="SAM" id="Phobius"/>
    </source>
</evidence>
<dbReference type="RefSeq" id="WP_173674452.1">
    <property type="nucleotide sequence ID" value="NZ_AP017935.1"/>
</dbReference>
<name>A0A2N9KF18_9LACO</name>
<dbReference type="EMBL" id="OKQU01000002">
    <property type="protein sequence ID" value="SPE09432.1"/>
    <property type="molecule type" value="Genomic_DNA"/>
</dbReference>
<dbReference type="PANTHER" id="PTHR46558">
    <property type="entry name" value="TRACRIPTIONAL REGULATORY PROTEIN-RELATED-RELATED"/>
    <property type="match status" value="1"/>
</dbReference>
<dbReference type="InterPro" id="IPR001387">
    <property type="entry name" value="Cro/C1-type_HTH"/>
</dbReference>
<keyword evidence="1" id="KW-0238">DNA-binding</keyword>
<dbReference type="GeneID" id="99674956"/>
<dbReference type="Proteomes" id="UP000237923">
    <property type="component" value="Unassembled WGS sequence"/>
</dbReference>
<dbReference type="PANTHER" id="PTHR46558:SF4">
    <property type="entry name" value="DNA-BIDING PHAGE PROTEIN"/>
    <property type="match status" value="1"/>
</dbReference>